<feature type="compositionally biased region" description="Basic residues" evidence="1">
    <location>
        <begin position="41"/>
        <end position="56"/>
    </location>
</feature>
<dbReference type="PANTHER" id="PTHR33116">
    <property type="entry name" value="REVERSE TRANSCRIPTASE ZINC-BINDING DOMAIN-CONTAINING PROTEIN-RELATED-RELATED"/>
    <property type="match status" value="1"/>
</dbReference>
<feature type="region of interest" description="Disordered" evidence="1">
    <location>
        <begin position="432"/>
        <end position="501"/>
    </location>
</feature>
<gene>
    <name evidence="2" type="ORF">CTI12_AA000130</name>
</gene>
<feature type="region of interest" description="Disordered" evidence="1">
    <location>
        <begin position="82"/>
        <end position="104"/>
    </location>
</feature>
<evidence type="ECO:0000313" key="2">
    <source>
        <dbReference type="EMBL" id="PWA98197.1"/>
    </source>
</evidence>
<proteinExistence type="predicted"/>
<dbReference type="STRING" id="35608.A0A2U1QJS4"/>
<keyword evidence="2" id="KW-0808">Transferase</keyword>
<dbReference type="EMBL" id="PKPP01000076">
    <property type="protein sequence ID" value="PWA98197.1"/>
    <property type="molecule type" value="Genomic_DNA"/>
</dbReference>
<keyword evidence="2" id="KW-0548">Nucleotidyltransferase</keyword>
<keyword evidence="2" id="KW-0695">RNA-directed DNA polymerase</keyword>
<accession>A0A2U1QJS4</accession>
<dbReference type="OrthoDB" id="1938430at2759"/>
<feature type="region of interest" description="Disordered" evidence="1">
    <location>
        <begin position="373"/>
        <end position="418"/>
    </location>
</feature>
<feature type="compositionally biased region" description="Low complexity" evidence="1">
    <location>
        <begin position="403"/>
        <end position="418"/>
    </location>
</feature>
<feature type="region of interest" description="Disordered" evidence="1">
    <location>
        <begin position="23"/>
        <end position="56"/>
    </location>
</feature>
<protein>
    <submittedName>
        <fullName evidence="2">Reverse transcriptase zinc-binding domain-containing protein</fullName>
    </submittedName>
</protein>
<reference evidence="2 3" key="1">
    <citation type="journal article" date="2018" name="Mol. Plant">
        <title>The genome of Artemisia annua provides insight into the evolution of Asteraceae family and artemisinin biosynthesis.</title>
        <authorList>
            <person name="Shen Q."/>
            <person name="Zhang L."/>
            <person name="Liao Z."/>
            <person name="Wang S."/>
            <person name="Yan T."/>
            <person name="Shi P."/>
            <person name="Liu M."/>
            <person name="Fu X."/>
            <person name="Pan Q."/>
            <person name="Wang Y."/>
            <person name="Lv Z."/>
            <person name="Lu X."/>
            <person name="Zhang F."/>
            <person name="Jiang W."/>
            <person name="Ma Y."/>
            <person name="Chen M."/>
            <person name="Hao X."/>
            <person name="Li L."/>
            <person name="Tang Y."/>
            <person name="Lv G."/>
            <person name="Zhou Y."/>
            <person name="Sun X."/>
            <person name="Brodelius P.E."/>
            <person name="Rose J.K.C."/>
            <person name="Tang K."/>
        </authorList>
    </citation>
    <scope>NUCLEOTIDE SEQUENCE [LARGE SCALE GENOMIC DNA]</scope>
    <source>
        <strain evidence="3">cv. Huhao1</strain>
        <tissue evidence="2">Leaf</tissue>
    </source>
</reference>
<dbReference type="PANTHER" id="PTHR33116:SF84">
    <property type="entry name" value="RNA-DIRECTED DNA POLYMERASE"/>
    <property type="match status" value="1"/>
</dbReference>
<evidence type="ECO:0000313" key="3">
    <source>
        <dbReference type="Proteomes" id="UP000245207"/>
    </source>
</evidence>
<dbReference type="Proteomes" id="UP000245207">
    <property type="component" value="Unassembled WGS sequence"/>
</dbReference>
<comment type="caution">
    <text evidence="2">The sequence shown here is derived from an EMBL/GenBank/DDBJ whole genome shotgun (WGS) entry which is preliminary data.</text>
</comment>
<name>A0A2U1QJS4_ARTAN</name>
<feature type="compositionally biased region" description="Polar residues" evidence="1">
    <location>
        <begin position="393"/>
        <end position="402"/>
    </location>
</feature>
<organism evidence="2 3">
    <name type="scientific">Artemisia annua</name>
    <name type="common">Sweet wormwood</name>
    <dbReference type="NCBI Taxonomy" id="35608"/>
    <lineage>
        <taxon>Eukaryota</taxon>
        <taxon>Viridiplantae</taxon>
        <taxon>Streptophyta</taxon>
        <taxon>Embryophyta</taxon>
        <taxon>Tracheophyta</taxon>
        <taxon>Spermatophyta</taxon>
        <taxon>Magnoliopsida</taxon>
        <taxon>eudicotyledons</taxon>
        <taxon>Gunneridae</taxon>
        <taxon>Pentapetalae</taxon>
        <taxon>asterids</taxon>
        <taxon>campanulids</taxon>
        <taxon>Asterales</taxon>
        <taxon>Asteraceae</taxon>
        <taxon>Asteroideae</taxon>
        <taxon>Anthemideae</taxon>
        <taxon>Artemisiinae</taxon>
        <taxon>Artemisia</taxon>
    </lineage>
</organism>
<sequence>MPIESTEPPDVISDEFRTLTGITSGDLHHRPIFPNVDSKNPRSRGRPKGTKNRPKRVLVQACSPGSASAGAGAILKRLRNSKVNGLGRSRSDSSPMVPINGKRLNHSNIPVDDVLSKVLDKMAHDKNIAEQMVFREGTKGDGRSVRNELKSNSHCLIGGNDGSFINKPIDPVLSEPIDSSNVGGNKESNMDCSVDPCFVSNTTSKLKVADVEHIGVENSRKANKDGVEVEKQGSVFIFGDVQSGKGILKKPTIGLSTVQFGPSLFYKSNSVWSASNHGAKALKADNSLNIESFAEKLKKGVEDRELQMNFAPQCVSIGSDGSRRIAISVEDIKKVLVEVSAADDLPHFLEIEYPQIGDRPVRIGGVNVATQDKSATDKDVDDGFTQVGKKNKPVSQFNDQKGNSQSNNFNNRSFQSRSSQVFNKSYGGNARVYGNRLGPNQKFFNGNSKQQGNVKAKSVNVNSGLVKQSSKGGVKQQDSGQGRSEGLVQKPPLSSKFNEHFKPKVLVRGSGSKDNGSSAMVEDLPLSNSFAALEDQDMKDKDSDLNGVDEEYAKVVWPKLKAEVDEVMQTGKYPSMDIKSNWSLAQLDYFFQNCSKFGLEPDIDEDDVESVNEGMAVSMKPENASNCSPADSHKHLFFGCKFSSRVWCFFKDRIKLDVRSSDLSQIVDFIVNRPCNKSVWSIIQRLVIGAMVYVIWQERNLRTFQGQSRSIESVCCCIKEVVRIRLLSLKFKSSKQVLQAAKIWDFQVLQKNVNTSSRSLNDGIL</sequence>
<feature type="compositionally biased region" description="Polar residues" evidence="1">
    <location>
        <begin position="442"/>
        <end position="482"/>
    </location>
</feature>
<dbReference type="AlphaFoldDB" id="A0A2U1QJS4"/>
<keyword evidence="3" id="KW-1185">Reference proteome</keyword>
<evidence type="ECO:0000256" key="1">
    <source>
        <dbReference type="SAM" id="MobiDB-lite"/>
    </source>
</evidence>
<dbReference type="GO" id="GO:0003964">
    <property type="term" value="F:RNA-directed DNA polymerase activity"/>
    <property type="evidence" value="ECO:0007669"/>
    <property type="project" value="UniProtKB-KW"/>
</dbReference>